<keyword evidence="2" id="KW-0238">DNA-binding</keyword>
<gene>
    <name evidence="3" type="ORF">FYJ35_11690</name>
</gene>
<dbReference type="SUPFAM" id="SSF116734">
    <property type="entry name" value="DNA methylase specificity domain"/>
    <property type="match status" value="1"/>
</dbReference>
<accession>A0A6L5XAW9</accession>
<keyword evidence="1" id="KW-0680">Restriction system</keyword>
<comment type="caution">
    <text evidence="3">The sequence shown here is derived from an EMBL/GenBank/DDBJ whole genome shotgun (WGS) entry which is preliminary data.</text>
</comment>
<name>A0A6L5XAW9_9FIRM</name>
<dbReference type="InterPro" id="IPR051212">
    <property type="entry name" value="Type-I_RE_S_subunit"/>
</dbReference>
<evidence type="ECO:0000313" key="4">
    <source>
        <dbReference type="Proteomes" id="UP000481852"/>
    </source>
</evidence>
<organism evidence="3 4">
    <name type="scientific">Porcincola intestinalis</name>
    <dbReference type="NCBI Taxonomy" id="2606632"/>
    <lineage>
        <taxon>Bacteria</taxon>
        <taxon>Bacillati</taxon>
        <taxon>Bacillota</taxon>
        <taxon>Clostridia</taxon>
        <taxon>Lachnospirales</taxon>
        <taxon>Lachnospiraceae</taxon>
        <taxon>Porcincola</taxon>
    </lineage>
</organism>
<dbReference type="GO" id="GO:0003677">
    <property type="term" value="F:DNA binding"/>
    <property type="evidence" value="ECO:0007669"/>
    <property type="project" value="UniProtKB-KW"/>
</dbReference>
<dbReference type="GO" id="GO:0009307">
    <property type="term" value="P:DNA restriction-modification system"/>
    <property type="evidence" value="ECO:0007669"/>
    <property type="project" value="UniProtKB-KW"/>
</dbReference>
<dbReference type="InterPro" id="IPR044946">
    <property type="entry name" value="Restrct_endonuc_typeI_TRD_sf"/>
</dbReference>
<dbReference type="RefSeq" id="WP_154526779.1">
    <property type="nucleotide sequence ID" value="NZ_VULZ01000014.1"/>
</dbReference>
<proteinExistence type="predicted"/>
<dbReference type="AlphaFoldDB" id="A0A6L5XAW9"/>
<dbReference type="EMBL" id="VULZ01000014">
    <property type="protein sequence ID" value="MSS15682.1"/>
    <property type="molecule type" value="Genomic_DNA"/>
</dbReference>
<evidence type="ECO:0000256" key="1">
    <source>
        <dbReference type="ARBA" id="ARBA00022747"/>
    </source>
</evidence>
<dbReference type="Gene3D" id="3.90.220.20">
    <property type="entry name" value="DNA methylase specificity domains"/>
    <property type="match status" value="1"/>
</dbReference>
<dbReference type="PANTHER" id="PTHR43140">
    <property type="entry name" value="TYPE-1 RESTRICTION ENZYME ECOKI SPECIFICITY PROTEIN"/>
    <property type="match status" value="1"/>
</dbReference>
<evidence type="ECO:0000313" key="3">
    <source>
        <dbReference type="EMBL" id="MSS15682.1"/>
    </source>
</evidence>
<reference evidence="3 4" key="1">
    <citation type="submission" date="2019-08" db="EMBL/GenBank/DDBJ databases">
        <title>In-depth cultivation of the pig gut microbiome towards novel bacterial diversity and tailored functional studies.</title>
        <authorList>
            <person name="Wylensek D."/>
            <person name="Hitch T.C.A."/>
            <person name="Clavel T."/>
        </authorList>
    </citation>
    <scope>NUCLEOTIDE SEQUENCE [LARGE SCALE GENOMIC DNA]</scope>
    <source>
        <strain evidence="3 4">Oil+RF-744-WCA-WT-11</strain>
    </source>
</reference>
<evidence type="ECO:0000256" key="2">
    <source>
        <dbReference type="ARBA" id="ARBA00023125"/>
    </source>
</evidence>
<dbReference type="PANTHER" id="PTHR43140:SF1">
    <property type="entry name" value="TYPE I RESTRICTION ENZYME ECOKI SPECIFICITY SUBUNIT"/>
    <property type="match status" value="1"/>
</dbReference>
<protein>
    <submittedName>
        <fullName evidence="3">Uncharacterized protein</fullName>
    </submittedName>
</protein>
<keyword evidence="4" id="KW-1185">Reference proteome</keyword>
<dbReference type="Proteomes" id="UP000481852">
    <property type="component" value="Unassembled WGS sequence"/>
</dbReference>
<sequence length="164" mass="18625">MMTAEQLKASILQLAMEGKLVEQRPEEGTGEGLFHQIQAEKSKLVKEGKIKKQKPLRAIDEDEKPFDIPESWRWVRFGEIVSFRMGKTPPREDLSFWKRDIPWVSIADMIDGGVVVKTKEGISQGAFEKKFGSLISPKGTLIMSFKLSVRSVYKELHADRETGC</sequence>